<comment type="catalytic activity">
    <reaction evidence="11">
        <text>O-phospho-L-seryl-[protein] + H2O = L-seryl-[protein] + phosphate</text>
        <dbReference type="Rhea" id="RHEA:20629"/>
        <dbReference type="Rhea" id="RHEA-COMP:9863"/>
        <dbReference type="Rhea" id="RHEA-COMP:11604"/>
        <dbReference type="ChEBI" id="CHEBI:15377"/>
        <dbReference type="ChEBI" id="CHEBI:29999"/>
        <dbReference type="ChEBI" id="CHEBI:43474"/>
        <dbReference type="ChEBI" id="CHEBI:83421"/>
        <dbReference type="EC" id="3.1.3.16"/>
    </reaction>
</comment>
<accession>A0A0D0CJ83</accession>
<evidence type="ECO:0000313" key="17">
    <source>
        <dbReference type="Proteomes" id="UP000053593"/>
    </source>
</evidence>
<evidence type="ECO:0000256" key="10">
    <source>
        <dbReference type="ARBA" id="ARBA00023004"/>
    </source>
</evidence>
<evidence type="ECO:0000256" key="5">
    <source>
        <dbReference type="ARBA" id="ARBA00022723"/>
    </source>
</evidence>
<dbReference type="InterPro" id="IPR029052">
    <property type="entry name" value="Metallo-depent_PP-like"/>
</dbReference>
<keyword evidence="7" id="KW-0862">Zinc</keyword>
<dbReference type="PRINTS" id="PR00114">
    <property type="entry name" value="STPHPHTASE"/>
</dbReference>
<dbReference type="InterPro" id="IPR043360">
    <property type="entry name" value="PP2B"/>
</dbReference>
<evidence type="ECO:0000256" key="12">
    <source>
        <dbReference type="ARBA" id="ARBA00048336"/>
    </source>
</evidence>
<keyword evidence="10" id="KW-0408">Iron</keyword>
<dbReference type="HOGENOM" id="CLU_004962_6_1_1"/>
<dbReference type="InterPro" id="IPR041751">
    <property type="entry name" value="MPP_PP2B"/>
</dbReference>
<dbReference type="InterPro" id="IPR006186">
    <property type="entry name" value="Ser/Thr-sp_prot-phosphatase"/>
</dbReference>
<dbReference type="CDD" id="cd07416">
    <property type="entry name" value="MPP_PP2B"/>
    <property type="match status" value="1"/>
</dbReference>
<gene>
    <name evidence="16" type="ORF">GYMLUDRAFT_99781</name>
</gene>
<proteinExistence type="inferred from homology"/>
<keyword evidence="9" id="KW-0904">Protein phosphatase</keyword>
<evidence type="ECO:0000256" key="3">
    <source>
        <dbReference type="ARBA" id="ARBA00009905"/>
    </source>
</evidence>
<dbReference type="GO" id="GO:0005516">
    <property type="term" value="F:calmodulin binding"/>
    <property type="evidence" value="ECO:0007669"/>
    <property type="project" value="UniProtKB-KW"/>
</dbReference>
<evidence type="ECO:0000256" key="1">
    <source>
        <dbReference type="ARBA" id="ARBA00001947"/>
    </source>
</evidence>
<evidence type="ECO:0000256" key="2">
    <source>
        <dbReference type="ARBA" id="ARBA00001965"/>
    </source>
</evidence>
<dbReference type="SUPFAM" id="SSF56300">
    <property type="entry name" value="Metallo-dependent phosphatases"/>
    <property type="match status" value="1"/>
</dbReference>
<evidence type="ECO:0000256" key="13">
    <source>
        <dbReference type="RuleBase" id="RU004273"/>
    </source>
</evidence>
<evidence type="ECO:0000256" key="9">
    <source>
        <dbReference type="ARBA" id="ARBA00022912"/>
    </source>
</evidence>
<sequence>MSTHLARAIEQISAKGPLPNIDFTQHTLEDGTTVSTQERVIKDVQAPAMQIPTPEQFFANHGQDRSKPDVGFLKNHFYREGRLSEEQAMWILEKGTEILKREPNVLNVDAPITVCGDIHGQYYDLMKLFEVGGSPADTRYLFLGDYVDRGYFSIECVLYLWSLKIWYPDTLFLLRGNHECRHLTDYFTFKLECKHKYSERIYDACMESFCALPLAAIMNKQFLCIHGGLSPELNTLDDIRALDRFREPPTHGLMCDILWADPVEDFGSEKITDSFVHNHVRGCSYFFTYQAACQFLERNNLLSIIRAHEAQDAGYRMYRKTKTTGFPSVMTIFSAPNYLDVYNNKAAVLKYESNVMNIRQFNCTPHPYWLPNFMDVFTWSLPFVGEKITDMLVAVLNSVTKEELEESEEEEELVSPTVVSPTIEDSEQRRKVIKNKIMAVGRVARVFSLLREESEKVSELKNISGSSRLPYGTLASGSEGIKNAIKGFEDARKSDIENERLPPDLYDAESEEGKAIIASGSIPSTPAEYQESSPSTPVAANGVAASLEAALSSGSIPSSPLGASPINTTSISPTGSSGSPTSPISPGSGVPFRRGHGRQASLGTTMTSPSTRRRSLESTMSLIQGVLDGKDTGTIPENDEMVEGLAAQLAGSSVNNAANVNGGAKGTTAGAANKG</sequence>
<dbReference type="OrthoDB" id="5593063at2759"/>
<dbReference type="SMART" id="SM00156">
    <property type="entry name" value="PP2Ac"/>
    <property type="match status" value="1"/>
</dbReference>
<dbReference type="FunFam" id="3.60.21.10:FF:000002">
    <property type="entry name" value="Serine/threonine-protein phosphatase"/>
    <property type="match status" value="1"/>
</dbReference>
<reference evidence="16 17" key="1">
    <citation type="submission" date="2014-04" db="EMBL/GenBank/DDBJ databases">
        <title>Evolutionary Origins and Diversification of the Mycorrhizal Mutualists.</title>
        <authorList>
            <consortium name="DOE Joint Genome Institute"/>
            <consortium name="Mycorrhizal Genomics Consortium"/>
            <person name="Kohler A."/>
            <person name="Kuo A."/>
            <person name="Nagy L.G."/>
            <person name="Floudas D."/>
            <person name="Copeland A."/>
            <person name="Barry K.W."/>
            <person name="Cichocki N."/>
            <person name="Veneault-Fourrey C."/>
            <person name="LaButti K."/>
            <person name="Lindquist E.A."/>
            <person name="Lipzen A."/>
            <person name="Lundell T."/>
            <person name="Morin E."/>
            <person name="Murat C."/>
            <person name="Riley R."/>
            <person name="Ohm R."/>
            <person name="Sun H."/>
            <person name="Tunlid A."/>
            <person name="Henrissat B."/>
            <person name="Grigoriev I.V."/>
            <person name="Hibbett D.S."/>
            <person name="Martin F."/>
        </authorList>
    </citation>
    <scope>NUCLEOTIDE SEQUENCE [LARGE SCALE GENOMIC DNA]</scope>
    <source>
        <strain evidence="16 17">FD-317 M1</strain>
    </source>
</reference>
<evidence type="ECO:0000256" key="11">
    <source>
        <dbReference type="ARBA" id="ARBA00047761"/>
    </source>
</evidence>
<keyword evidence="8" id="KW-0112">Calmodulin-binding</keyword>
<dbReference type="Proteomes" id="UP000053593">
    <property type="component" value="Unassembled WGS sequence"/>
</dbReference>
<evidence type="ECO:0000256" key="6">
    <source>
        <dbReference type="ARBA" id="ARBA00022801"/>
    </source>
</evidence>
<dbReference type="GO" id="GO:0097720">
    <property type="term" value="P:calcineurin-mediated signaling"/>
    <property type="evidence" value="ECO:0007669"/>
    <property type="project" value="InterPro"/>
</dbReference>
<comment type="cofactor">
    <cofactor evidence="2">
        <name>Fe(3+)</name>
        <dbReference type="ChEBI" id="CHEBI:29034"/>
    </cofactor>
</comment>
<evidence type="ECO:0000256" key="8">
    <source>
        <dbReference type="ARBA" id="ARBA00022860"/>
    </source>
</evidence>
<feature type="domain" description="Serine/threonine specific protein phosphatases" evidence="15">
    <location>
        <begin position="174"/>
        <end position="179"/>
    </location>
</feature>
<evidence type="ECO:0000256" key="14">
    <source>
        <dbReference type="SAM" id="MobiDB-lite"/>
    </source>
</evidence>
<keyword evidence="5" id="KW-0479">Metal-binding</keyword>
<comment type="subunit">
    <text evidence="4">Composed of two components (A and B), the A component is the catalytic subunit and the B component confers calcium sensitivity.</text>
</comment>
<keyword evidence="17" id="KW-1185">Reference proteome</keyword>
<name>A0A0D0CJ83_9AGAR</name>
<dbReference type="PANTHER" id="PTHR45673">
    <property type="entry name" value="SERINE/THREONINE-PROTEIN PHOSPHATASE 2B CATALYTIC SUBUNIT 1-RELATED"/>
    <property type="match status" value="1"/>
</dbReference>
<comment type="cofactor">
    <cofactor evidence="1">
        <name>Zn(2+)</name>
        <dbReference type="ChEBI" id="CHEBI:29105"/>
    </cofactor>
</comment>
<dbReference type="Gene3D" id="3.60.21.10">
    <property type="match status" value="1"/>
</dbReference>
<evidence type="ECO:0000256" key="4">
    <source>
        <dbReference type="ARBA" id="ARBA00011112"/>
    </source>
</evidence>
<evidence type="ECO:0000256" key="7">
    <source>
        <dbReference type="ARBA" id="ARBA00022833"/>
    </source>
</evidence>
<protein>
    <recommendedName>
        <fullName evidence="13">Serine/threonine-protein phosphatase</fullName>
        <ecNumber evidence="13">3.1.3.16</ecNumber>
    </recommendedName>
</protein>
<dbReference type="EMBL" id="KN834810">
    <property type="protein sequence ID" value="KIK55028.1"/>
    <property type="molecule type" value="Genomic_DNA"/>
</dbReference>
<comment type="catalytic activity">
    <reaction evidence="12 13">
        <text>O-phospho-L-threonyl-[protein] + H2O = L-threonyl-[protein] + phosphate</text>
        <dbReference type="Rhea" id="RHEA:47004"/>
        <dbReference type="Rhea" id="RHEA-COMP:11060"/>
        <dbReference type="Rhea" id="RHEA-COMP:11605"/>
        <dbReference type="ChEBI" id="CHEBI:15377"/>
        <dbReference type="ChEBI" id="CHEBI:30013"/>
        <dbReference type="ChEBI" id="CHEBI:43474"/>
        <dbReference type="ChEBI" id="CHEBI:61977"/>
        <dbReference type="EC" id="3.1.3.16"/>
    </reaction>
</comment>
<evidence type="ECO:0000313" key="16">
    <source>
        <dbReference type="EMBL" id="KIK55028.1"/>
    </source>
</evidence>
<dbReference type="GO" id="GO:0046872">
    <property type="term" value="F:metal ion binding"/>
    <property type="evidence" value="ECO:0007669"/>
    <property type="project" value="UniProtKB-KW"/>
</dbReference>
<dbReference type="Pfam" id="PF00149">
    <property type="entry name" value="Metallophos"/>
    <property type="match status" value="1"/>
</dbReference>
<dbReference type="GO" id="GO:0033192">
    <property type="term" value="F:calmodulin-dependent protein phosphatase activity"/>
    <property type="evidence" value="ECO:0007669"/>
    <property type="project" value="InterPro"/>
</dbReference>
<dbReference type="InterPro" id="IPR004843">
    <property type="entry name" value="Calcineurin-like_PHP"/>
</dbReference>
<feature type="compositionally biased region" description="Low complexity" evidence="14">
    <location>
        <begin position="553"/>
        <end position="589"/>
    </location>
</feature>
<feature type="region of interest" description="Disordered" evidence="14">
    <location>
        <begin position="553"/>
        <end position="620"/>
    </location>
</feature>
<evidence type="ECO:0000259" key="15">
    <source>
        <dbReference type="PROSITE" id="PS00125"/>
    </source>
</evidence>
<dbReference type="PROSITE" id="PS00125">
    <property type="entry name" value="SER_THR_PHOSPHATASE"/>
    <property type="match status" value="1"/>
</dbReference>
<dbReference type="EC" id="3.1.3.16" evidence="13"/>
<keyword evidence="6 13" id="KW-0378">Hydrolase</keyword>
<organism evidence="16 17">
    <name type="scientific">Collybiopsis luxurians FD-317 M1</name>
    <dbReference type="NCBI Taxonomy" id="944289"/>
    <lineage>
        <taxon>Eukaryota</taxon>
        <taxon>Fungi</taxon>
        <taxon>Dikarya</taxon>
        <taxon>Basidiomycota</taxon>
        <taxon>Agaricomycotina</taxon>
        <taxon>Agaricomycetes</taxon>
        <taxon>Agaricomycetidae</taxon>
        <taxon>Agaricales</taxon>
        <taxon>Marasmiineae</taxon>
        <taxon>Omphalotaceae</taxon>
        <taxon>Collybiopsis</taxon>
        <taxon>Collybiopsis luxurians</taxon>
    </lineage>
</organism>
<dbReference type="AlphaFoldDB" id="A0A0D0CJ83"/>
<comment type="similarity">
    <text evidence="3">Belongs to the PPP phosphatase family. PP-2B subfamily.</text>
</comment>